<protein>
    <recommendedName>
        <fullName evidence="4">Small ribosomal subunit protein mS38</fullName>
    </recommendedName>
</protein>
<feature type="compositionally biased region" description="Basic residues" evidence="5">
    <location>
        <begin position="237"/>
        <end position="265"/>
    </location>
</feature>
<dbReference type="Proteomes" id="UP000027265">
    <property type="component" value="Unassembled WGS sequence"/>
</dbReference>
<organism evidence="7 8">
    <name type="scientific">Jaapia argillacea MUCL 33604</name>
    <dbReference type="NCBI Taxonomy" id="933084"/>
    <lineage>
        <taxon>Eukaryota</taxon>
        <taxon>Fungi</taxon>
        <taxon>Dikarya</taxon>
        <taxon>Basidiomycota</taxon>
        <taxon>Agaricomycotina</taxon>
        <taxon>Agaricomycetes</taxon>
        <taxon>Agaricomycetidae</taxon>
        <taxon>Jaapiales</taxon>
        <taxon>Jaapiaceae</taxon>
        <taxon>Jaapia</taxon>
    </lineage>
</organism>
<dbReference type="InParanoid" id="A0A067QEC7"/>
<dbReference type="PANTHER" id="PTHR32035">
    <property type="entry name" value="AURORA KINASE A-INTERACTING PROTEIN"/>
    <property type="match status" value="1"/>
</dbReference>
<keyword evidence="8" id="KW-1185">Reference proteome</keyword>
<feature type="compositionally biased region" description="Gly residues" evidence="5">
    <location>
        <begin position="45"/>
        <end position="55"/>
    </location>
</feature>
<evidence type="ECO:0000313" key="8">
    <source>
        <dbReference type="Proteomes" id="UP000027265"/>
    </source>
</evidence>
<comment type="similarity">
    <text evidence="3">Belongs to the mitochondrion-specific ribosomal protein mS38 family.</text>
</comment>
<name>A0A067QEC7_9AGAM</name>
<keyword evidence="2" id="KW-0496">Mitochondrion</keyword>
<evidence type="ECO:0000256" key="2">
    <source>
        <dbReference type="ARBA" id="ARBA00023128"/>
    </source>
</evidence>
<dbReference type="InterPro" id="IPR013177">
    <property type="entry name" value="Ribosomal_mS38_C"/>
</dbReference>
<dbReference type="Pfam" id="PF08213">
    <property type="entry name" value="COX24_C"/>
    <property type="match status" value="1"/>
</dbReference>
<gene>
    <name evidence="7" type="ORF">JAAARDRAFT_31918</name>
</gene>
<feature type="region of interest" description="Disordered" evidence="5">
    <location>
        <begin position="234"/>
        <end position="265"/>
    </location>
</feature>
<dbReference type="STRING" id="933084.A0A067QEC7"/>
<dbReference type="SMART" id="SM01155">
    <property type="entry name" value="DUF1713"/>
    <property type="match status" value="1"/>
</dbReference>
<evidence type="ECO:0000256" key="5">
    <source>
        <dbReference type="SAM" id="MobiDB-lite"/>
    </source>
</evidence>
<evidence type="ECO:0000259" key="6">
    <source>
        <dbReference type="SMART" id="SM01155"/>
    </source>
</evidence>
<dbReference type="GO" id="GO:0005739">
    <property type="term" value="C:mitochondrion"/>
    <property type="evidence" value="ECO:0007669"/>
    <property type="project" value="UniProtKB-SubCell"/>
</dbReference>
<sequence length="265" mass="28326">MLSRLLKAPPASRRTYSFFSSKPGGGRYFNSTKPPKVITSTHGSSGSGGSGGSGSGKSAKSDATSGVAGTGPGSSGDASSPGGVGKKPEELSAPSPNSQKKDPLPIHTIPTLNHAPFAIHPAMNPQDLKLHQFFSLHRPLLLLSLPASSVFESQPTFTPSLEESPPAKMESLEDPPEASPEADADAARQLARALVMNRVGSTVSWESTLQRLGMDVAQGRTTPVDLSPLQVYMDSVKRKRRKKMNKHKLKKRRRLQRAQRIKTGK</sequence>
<evidence type="ECO:0000256" key="4">
    <source>
        <dbReference type="ARBA" id="ARBA00035682"/>
    </source>
</evidence>
<feature type="compositionally biased region" description="Acidic residues" evidence="5">
    <location>
        <begin position="172"/>
        <end position="184"/>
    </location>
</feature>
<evidence type="ECO:0000256" key="1">
    <source>
        <dbReference type="ARBA" id="ARBA00004173"/>
    </source>
</evidence>
<feature type="domain" description="Ribosomal protein mS38 C-terminal" evidence="6">
    <location>
        <begin position="232"/>
        <end position="265"/>
    </location>
</feature>
<accession>A0A067QEC7</accession>
<evidence type="ECO:0000256" key="3">
    <source>
        <dbReference type="ARBA" id="ARBA00035647"/>
    </source>
</evidence>
<dbReference type="EMBL" id="KL197713">
    <property type="protein sequence ID" value="KDQ60921.1"/>
    <property type="molecule type" value="Genomic_DNA"/>
</dbReference>
<feature type="compositionally biased region" description="Low complexity" evidence="5">
    <location>
        <begin position="56"/>
        <end position="66"/>
    </location>
</feature>
<dbReference type="OrthoDB" id="3268560at2759"/>
<dbReference type="PANTHER" id="PTHR32035:SF3">
    <property type="entry name" value="SMALL RIBOSOMAL SUBUNIT PROTEIN MS38"/>
    <property type="match status" value="1"/>
</dbReference>
<reference evidence="8" key="1">
    <citation type="journal article" date="2014" name="Proc. Natl. Acad. Sci. U.S.A.">
        <title>Extensive sampling of basidiomycete genomes demonstrates inadequacy of the white-rot/brown-rot paradigm for wood decay fungi.</title>
        <authorList>
            <person name="Riley R."/>
            <person name="Salamov A.A."/>
            <person name="Brown D.W."/>
            <person name="Nagy L.G."/>
            <person name="Floudas D."/>
            <person name="Held B.W."/>
            <person name="Levasseur A."/>
            <person name="Lombard V."/>
            <person name="Morin E."/>
            <person name="Otillar R."/>
            <person name="Lindquist E.A."/>
            <person name="Sun H."/>
            <person name="LaButti K.M."/>
            <person name="Schmutz J."/>
            <person name="Jabbour D."/>
            <person name="Luo H."/>
            <person name="Baker S.E."/>
            <person name="Pisabarro A.G."/>
            <person name="Walton J.D."/>
            <person name="Blanchette R.A."/>
            <person name="Henrissat B."/>
            <person name="Martin F."/>
            <person name="Cullen D."/>
            <person name="Hibbett D.S."/>
            <person name="Grigoriev I.V."/>
        </authorList>
    </citation>
    <scope>NUCLEOTIDE SEQUENCE [LARGE SCALE GENOMIC DNA]</scope>
    <source>
        <strain evidence="8">MUCL 33604</strain>
    </source>
</reference>
<feature type="region of interest" description="Disordered" evidence="5">
    <location>
        <begin position="153"/>
        <end position="185"/>
    </location>
</feature>
<feature type="region of interest" description="Disordered" evidence="5">
    <location>
        <begin position="1"/>
        <end position="109"/>
    </location>
</feature>
<dbReference type="AlphaFoldDB" id="A0A067QEC7"/>
<evidence type="ECO:0000313" key="7">
    <source>
        <dbReference type="EMBL" id="KDQ60921.1"/>
    </source>
</evidence>
<comment type="subcellular location">
    <subcellularLocation>
        <location evidence="1">Mitochondrion</location>
    </subcellularLocation>
</comment>
<feature type="compositionally biased region" description="Polar residues" evidence="5">
    <location>
        <begin position="29"/>
        <end position="42"/>
    </location>
</feature>
<dbReference type="HOGENOM" id="CLU_069668_0_0_1"/>
<proteinExistence type="inferred from homology"/>